<sequence length="307" mass="35277">MTTDFLQEIVNHKLVDDYKGVVKFYGISRDPQTNNYIIAIDYKEGLGSIHQQGLIHRDFHSGNILNINNSVQCYITDLGLSRPANYQLEEGQIFGVLPYVAPEALQGYPYTQASDIYSFGIVAYELLANAYPYPKMEDIDLALKVCEGYRPNIDELKIPQLLKDLVKRCKVTPFAQQYQKVKDDFDVFYRIYQIYPTAITTSKMIDTKEITQKLQSYQASKDLELDINNFDELNLQEECAKQSSKATGISKHYVRKRQSTDLAIKSKRQLSLESQTKTAQEKTKLIKATKEPEYQSEPMEIDHPLDN</sequence>
<dbReference type="EMBL" id="CAMKVN010006388">
    <property type="protein sequence ID" value="CAI2190212.1"/>
    <property type="molecule type" value="Genomic_DNA"/>
</dbReference>
<dbReference type="OrthoDB" id="2448038at2759"/>
<evidence type="ECO:0000259" key="2">
    <source>
        <dbReference type="PROSITE" id="PS50011"/>
    </source>
</evidence>
<dbReference type="PANTHER" id="PTHR45756:SF1">
    <property type="entry name" value="PROTEIN KINASE DOMAIN CONTAINING PROTEIN"/>
    <property type="match status" value="1"/>
</dbReference>
<dbReference type="PANTHER" id="PTHR45756">
    <property type="entry name" value="PALMITOYLTRANSFERASE"/>
    <property type="match status" value="1"/>
</dbReference>
<dbReference type="InterPro" id="IPR053215">
    <property type="entry name" value="TKL_Ser/Thr_kinase"/>
</dbReference>
<reference evidence="3" key="1">
    <citation type="submission" date="2022-08" db="EMBL/GenBank/DDBJ databases">
        <authorList>
            <person name="Kallberg Y."/>
            <person name="Tangrot J."/>
            <person name="Rosling A."/>
        </authorList>
    </citation>
    <scope>NUCLEOTIDE SEQUENCE</scope>
    <source>
        <strain evidence="3">Wild A</strain>
    </source>
</reference>
<feature type="compositionally biased region" description="Basic and acidic residues" evidence="1">
    <location>
        <begin position="279"/>
        <end position="293"/>
    </location>
</feature>
<protein>
    <submittedName>
        <fullName evidence="3">3863_t:CDS:1</fullName>
    </submittedName>
</protein>
<accession>A0A9W4T386</accession>
<dbReference type="InterPro" id="IPR001245">
    <property type="entry name" value="Ser-Thr/Tyr_kinase_cat_dom"/>
</dbReference>
<proteinExistence type="predicted"/>
<evidence type="ECO:0000256" key="1">
    <source>
        <dbReference type="SAM" id="MobiDB-lite"/>
    </source>
</evidence>
<dbReference type="GO" id="GO:0004672">
    <property type="term" value="F:protein kinase activity"/>
    <property type="evidence" value="ECO:0007669"/>
    <property type="project" value="InterPro"/>
</dbReference>
<name>A0A9W4T386_9GLOM</name>
<dbReference type="InterPro" id="IPR000719">
    <property type="entry name" value="Prot_kinase_dom"/>
</dbReference>
<feature type="domain" description="Protein kinase" evidence="2">
    <location>
        <begin position="1"/>
        <end position="189"/>
    </location>
</feature>
<dbReference type="Pfam" id="PF07714">
    <property type="entry name" value="PK_Tyr_Ser-Thr"/>
    <property type="match status" value="1"/>
</dbReference>
<evidence type="ECO:0000313" key="3">
    <source>
        <dbReference type="EMBL" id="CAI2190212.1"/>
    </source>
</evidence>
<dbReference type="GO" id="GO:0005524">
    <property type="term" value="F:ATP binding"/>
    <property type="evidence" value="ECO:0007669"/>
    <property type="project" value="InterPro"/>
</dbReference>
<dbReference type="AlphaFoldDB" id="A0A9W4T386"/>
<comment type="caution">
    <text evidence="3">The sequence shown here is derived from an EMBL/GenBank/DDBJ whole genome shotgun (WGS) entry which is preliminary data.</text>
</comment>
<dbReference type="PROSITE" id="PS50011">
    <property type="entry name" value="PROTEIN_KINASE_DOM"/>
    <property type="match status" value="1"/>
</dbReference>
<gene>
    <name evidence="3" type="ORF">FWILDA_LOCUS14462</name>
</gene>
<organism evidence="3 4">
    <name type="scientific">Funneliformis geosporum</name>
    <dbReference type="NCBI Taxonomy" id="1117311"/>
    <lineage>
        <taxon>Eukaryota</taxon>
        <taxon>Fungi</taxon>
        <taxon>Fungi incertae sedis</taxon>
        <taxon>Mucoromycota</taxon>
        <taxon>Glomeromycotina</taxon>
        <taxon>Glomeromycetes</taxon>
        <taxon>Glomerales</taxon>
        <taxon>Glomeraceae</taxon>
        <taxon>Funneliformis</taxon>
    </lineage>
</organism>
<evidence type="ECO:0000313" key="4">
    <source>
        <dbReference type="Proteomes" id="UP001153678"/>
    </source>
</evidence>
<keyword evidence="4" id="KW-1185">Reference proteome</keyword>
<feature type="region of interest" description="Disordered" evidence="1">
    <location>
        <begin position="272"/>
        <end position="307"/>
    </location>
</feature>
<dbReference type="SUPFAM" id="SSF56112">
    <property type="entry name" value="Protein kinase-like (PK-like)"/>
    <property type="match status" value="1"/>
</dbReference>
<dbReference type="Proteomes" id="UP001153678">
    <property type="component" value="Unassembled WGS sequence"/>
</dbReference>
<dbReference type="InterPro" id="IPR011009">
    <property type="entry name" value="Kinase-like_dom_sf"/>
</dbReference>
<dbReference type="Gene3D" id="1.10.510.10">
    <property type="entry name" value="Transferase(Phosphotransferase) domain 1"/>
    <property type="match status" value="1"/>
</dbReference>